<proteinExistence type="predicted"/>
<comment type="caution">
    <text evidence="1">The sequence shown here is derived from an EMBL/GenBank/DDBJ whole genome shotgun (WGS) entry which is preliminary data.</text>
</comment>
<reference evidence="1" key="1">
    <citation type="submission" date="2021-01" db="EMBL/GenBank/DDBJ databases">
        <title>Genome sequence of strain Noviherbaspirillum sp. DKR-6.</title>
        <authorList>
            <person name="Chaudhary D.K."/>
        </authorList>
    </citation>
    <scope>NUCLEOTIDE SEQUENCE</scope>
    <source>
        <strain evidence="1">DKR-6</strain>
    </source>
</reference>
<dbReference type="RefSeq" id="WP_200593353.1">
    <property type="nucleotide sequence ID" value="NZ_JAEPBG010000006.1"/>
</dbReference>
<dbReference type="EMBL" id="JAEPBG010000006">
    <property type="protein sequence ID" value="MBK4736175.1"/>
    <property type="molecule type" value="Genomic_DNA"/>
</dbReference>
<protein>
    <recommendedName>
        <fullName evidence="3">Lipoprotein</fullName>
    </recommendedName>
</protein>
<evidence type="ECO:0008006" key="3">
    <source>
        <dbReference type="Google" id="ProtNLM"/>
    </source>
</evidence>
<dbReference type="AlphaFoldDB" id="A0A934SVH7"/>
<dbReference type="PROSITE" id="PS51257">
    <property type="entry name" value="PROKAR_LIPOPROTEIN"/>
    <property type="match status" value="1"/>
</dbReference>
<dbReference type="Proteomes" id="UP000622890">
    <property type="component" value="Unassembled WGS sequence"/>
</dbReference>
<evidence type="ECO:0000313" key="1">
    <source>
        <dbReference type="EMBL" id="MBK4736175.1"/>
    </source>
</evidence>
<evidence type="ECO:0000313" key="2">
    <source>
        <dbReference type="Proteomes" id="UP000622890"/>
    </source>
</evidence>
<keyword evidence="2" id="KW-1185">Reference proteome</keyword>
<name>A0A934SVH7_9BURK</name>
<accession>A0A934SVH7</accession>
<sequence>MRVSGMYVTAVSAMLLCACGNKTDANDANFSAVVSQQLAKSPDVCAPAMEWPVDITDFDQRVAASTHQGKAVQMAALEQAGLTQSTDALVDQPSMSAKPLKAHVRRYSLTDAAKPFTREQEIRSMNNQGSMVRVKASALCFAKVTLDKVQKWDQPMKLGSYEETSVFYTYRLNDIAEWSKRPDIQAAYPPIKKVLDGSGTLAVPMRMKLTNQGWEAL</sequence>
<gene>
    <name evidence="1" type="ORF">JJB74_16250</name>
</gene>
<organism evidence="1 2">
    <name type="scientific">Noviherbaspirillum pedocola</name>
    <dbReference type="NCBI Taxonomy" id="2801341"/>
    <lineage>
        <taxon>Bacteria</taxon>
        <taxon>Pseudomonadati</taxon>
        <taxon>Pseudomonadota</taxon>
        <taxon>Betaproteobacteria</taxon>
        <taxon>Burkholderiales</taxon>
        <taxon>Oxalobacteraceae</taxon>
        <taxon>Noviherbaspirillum</taxon>
    </lineage>
</organism>